<dbReference type="InterPro" id="IPR027417">
    <property type="entry name" value="P-loop_NTPase"/>
</dbReference>
<evidence type="ECO:0000256" key="2">
    <source>
        <dbReference type="ARBA" id="ARBA00022448"/>
    </source>
</evidence>
<dbReference type="GO" id="GO:0016887">
    <property type="term" value="F:ATP hydrolysis activity"/>
    <property type="evidence" value="ECO:0007669"/>
    <property type="project" value="InterPro"/>
</dbReference>
<dbReference type="InterPro" id="IPR015856">
    <property type="entry name" value="ABC_transpr_CbiO/EcfA_su"/>
</dbReference>
<dbReference type="EMBL" id="CYSF01000007">
    <property type="protein sequence ID" value="CUH84748.1"/>
    <property type="molecule type" value="Genomic_DNA"/>
</dbReference>
<dbReference type="GO" id="GO:0043190">
    <property type="term" value="C:ATP-binding cassette (ABC) transporter complex"/>
    <property type="evidence" value="ECO:0007669"/>
    <property type="project" value="TreeGrafter"/>
</dbReference>
<dbReference type="PROSITE" id="PS50893">
    <property type="entry name" value="ABC_TRANSPORTER_2"/>
    <property type="match status" value="1"/>
</dbReference>
<gene>
    <name evidence="6" type="primary">bioM</name>
    <name evidence="6" type="ORF">TM5383_01960</name>
</gene>
<evidence type="ECO:0000256" key="3">
    <source>
        <dbReference type="ARBA" id="ARBA00022741"/>
    </source>
</evidence>
<comment type="similarity">
    <text evidence="1">Belongs to the ABC transporter superfamily.</text>
</comment>
<evidence type="ECO:0000256" key="1">
    <source>
        <dbReference type="ARBA" id="ARBA00005417"/>
    </source>
</evidence>
<dbReference type="RefSeq" id="WP_231725094.1">
    <property type="nucleotide sequence ID" value="NZ_CYSF01000007.1"/>
</dbReference>
<dbReference type="EC" id="3.6.3.-" evidence="6"/>
<keyword evidence="7" id="KW-1185">Reference proteome</keyword>
<reference evidence="6 7" key="1">
    <citation type="submission" date="2015-09" db="EMBL/GenBank/DDBJ databases">
        <authorList>
            <consortium name="Swine Surveillance"/>
        </authorList>
    </citation>
    <scope>NUCLEOTIDE SEQUENCE [LARGE SCALE GENOMIC DNA]</scope>
    <source>
        <strain evidence="6 7">CECT 8383</strain>
    </source>
</reference>
<dbReference type="InterPro" id="IPR050095">
    <property type="entry name" value="ECF_ABC_transporter_ATP-bd"/>
</dbReference>
<dbReference type="SMART" id="SM00382">
    <property type="entry name" value="AAA"/>
    <property type="match status" value="1"/>
</dbReference>
<dbReference type="Proteomes" id="UP000051681">
    <property type="component" value="Unassembled WGS sequence"/>
</dbReference>
<accession>A0A0P1GQ86</accession>
<evidence type="ECO:0000256" key="4">
    <source>
        <dbReference type="ARBA" id="ARBA00022840"/>
    </source>
</evidence>
<dbReference type="AlphaFoldDB" id="A0A0P1GQ86"/>
<protein>
    <submittedName>
        <fullName evidence="6">Biotin transport ATP-binding protein BioM</fullName>
        <ecNumber evidence="6">3.6.3.-</ecNumber>
    </submittedName>
</protein>
<dbReference type="PANTHER" id="PTHR43553">
    <property type="entry name" value="HEAVY METAL TRANSPORTER"/>
    <property type="match status" value="1"/>
</dbReference>
<organism evidence="6 7">
    <name type="scientific">Thalassovita mediterranea</name>
    <dbReference type="NCBI Taxonomy" id="340021"/>
    <lineage>
        <taxon>Bacteria</taxon>
        <taxon>Pseudomonadati</taxon>
        <taxon>Pseudomonadota</taxon>
        <taxon>Alphaproteobacteria</taxon>
        <taxon>Rhodobacterales</taxon>
        <taxon>Roseobacteraceae</taxon>
        <taxon>Thalassovita</taxon>
    </lineage>
</organism>
<dbReference type="CDD" id="cd03225">
    <property type="entry name" value="ABC_cobalt_CbiO_domain1"/>
    <property type="match status" value="1"/>
</dbReference>
<sequence length="258" mass="27975">MTTPQDGATLNAVMENVADAAACRIEIRDLRYLRDGVEVFDGLNLTLSERRVGVIGRNGSGKSQLARLIAGLAPADAGEVTVNGVAVAKERLKALRTVGILFQNPDHQIIFPTVGEELTFGLVAQGMPKDDAQAKARRTLEAFNRPDWYDRSIQTLSQGQRHLVCLMAVLAMNPGVVVLDEPFAGLDLPTTLALTRYLDRVAPALVHISHDLQALRDYDRVIWVDQGKVKQDGPAAEVIDAYVAAMTGQGDSDDFADL</sequence>
<keyword evidence="4 6" id="KW-0067">ATP-binding</keyword>
<dbReference type="GO" id="GO:0005524">
    <property type="term" value="F:ATP binding"/>
    <property type="evidence" value="ECO:0007669"/>
    <property type="project" value="UniProtKB-KW"/>
</dbReference>
<dbReference type="STRING" id="340021.TM5383_01960"/>
<evidence type="ECO:0000259" key="5">
    <source>
        <dbReference type="PROSITE" id="PS50893"/>
    </source>
</evidence>
<dbReference type="InterPro" id="IPR003593">
    <property type="entry name" value="AAA+_ATPase"/>
</dbReference>
<dbReference type="SUPFAM" id="SSF52540">
    <property type="entry name" value="P-loop containing nucleoside triphosphate hydrolases"/>
    <property type="match status" value="1"/>
</dbReference>
<dbReference type="InterPro" id="IPR003439">
    <property type="entry name" value="ABC_transporter-like_ATP-bd"/>
</dbReference>
<keyword evidence="3" id="KW-0547">Nucleotide-binding</keyword>
<dbReference type="Pfam" id="PF00005">
    <property type="entry name" value="ABC_tran"/>
    <property type="match status" value="1"/>
</dbReference>
<proteinExistence type="inferred from homology"/>
<evidence type="ECO:0000313" key="6">
    <source>
        <dbReference type="EMBL" id="CUH84748.1"/>
    </source>
</evidence>
<evidence type="ECO:0000313" key="7">
    <source>
        <dbReference type="Proteomes" id="UP000051681"/>
    </source>
</evidence>
<keyword evidence="2" id="KW-0813">Transport</keyword>
<name>A0A0P1GQ86_9RHOB</name>
<dbReference type="PANTHER" id="PTHR43553:SF24">
    <property type="entry name" value="ENERGY-COUPLING FACTOR TRANSPORTER ATP-BINDING PROTEIN ECFA1"/>
    <property type="match status" value="1"/>
</dbReference>
<keyword evidence="6" id="KW-0378">Hydrolase</keyword>
<feature type="domain" description="ABC transporter" evidence="5">
    <location>
        <begin position="25"/>
        <end position="251"/>
    </location>
</feature>
<dbReference type="Gene3D" id="3.40.50.300">
    <property type="entry name" value="P-loop containing nucleotide triphosphate hydrolases"/>
    <property type="match status" value="1"/>
</dbReference>
<dbReference type="GO" id="GO:0042626">
    <property type="term" value="F:ATPase-coupled transmembrane transporter activity"/>
    <property type="evidence" value="ECO:0007669"/>
    <property type="project" value="TreeGrafter"/>
</dbReference>